<comment type="caution">
    <text evidence="2">The sequence shown here is derived from an EMBL/GenBank/DDBJ whole genome shotgun (WGS) entry which is preliminary data.</text>
</comment>
<dbReference type="InterPro" id="IPR004919">
    <property type="entry name" value="GmrSD_N"/>
</dbReference>
<proteinExistence type="predicted"/>
<dbReference type="OrthoDB" id="9770340at2"/>
<feature type="domain" description="GmrSD restriction endonucleases N-terminal" evidence="1">
    <location>
        <begin position="32"/>
        <end position="185"/>
    </location>
</feature>
<evidence type="ECO:0000259" key="1">
    <source>
        <dbReference type="Pfam" id="PF03235"/>
    </source>
</evidence>
<organism evidence="2 3">
    <name type="scientific">Deinococcus cavernae</name>
    <dbReference type="NCBI Taxonomy" id="2320857"/>
    <lineage>
        <taxon>Bacteria</taxon>
        <taxon>Thermotogati</taxon>
        <taxon>Deinococcota</taxon>
        <taxon>Deinococci</taxon>
        <taxon>Deinococcales</taxon>
        <taxon>Deinococcaceae</taxon>
        <taxon>Deinococcus</taxon>
    </lineage>
</organism>
<dbReference type="PANTHER" id="PTHR39639">
    <property type="entry name" value="CHROMOSOME 16, WHOLE GENOME SHOTGUN SEQUENCE"/>
    <property type="match status" value="1"/>
</dbReference>
<evidence type="ECO:0000313" key="2">
    <source>
        <dbReference type="EMBL" id="RJF73106.1"/>
    </source>
</evidence>
<dbReference type="RefSeq" id="WP_119765840.1">
    <property type="nucleotide sequence ID" value="NZ_QYUJ01000014.1"/>
</dbReference>
<protein>
    <submittedName>
        <fullName evidence="2">DUF262 domain-containing protein</fullName>
    </submittedName>
</protein>
<name>A0A418VAP6_9DEIO</name>
<dbReference type="Pfam" id="PF03235">
    <property type="entry name" value="GmrSD_N"/>
    <property type="match status" value="1"/>
</dbReference>
<reference evidence="2 3" key="1">
    <citation type="submission" date="2018-09" db="EMBL/GenBank/DDBJ databases">
        <authorList>
            <person name="Zhu H."/>
        </authorList>
    </citation>
    <scope>NUCLEOTIDE SEQUENCE [LARGE SCALE GENOMIC DNA]</scope>
    <source>
        <strain evidence="2 3">K2S05-167</strain>
    </source>
</reference>
<dbReference type="AlphaFoldDB" id="A0A418VAP6"/>
<sequence>MEQPQLTPEKIVELQNKARERTVKTTPIDYDLETLVKKIEKGSIKLDPDYQRRHRWGEEVSSRLIESLILNVPIPIIYISQDLSADQDDSEGEARYTVIDGQQRLRSIRDFMTNKFPLSGLETLSDINGLRYSQLPIFLTRRLEERTIRCLRVDSSADTQLKFDIFERLNSGAVELSAQELRNATVRGDFNNLIKSLSKNKTFQLMLQIDPKNADDNTKIKKMMDVELVLRFFALYREKFASETFPEGFGIYLTREMQRLTEECNSEDLLIMKGEFEKTVEAVHTILGDLAFAKYRKNGGGKYASKFNAAVYDAVMLSVYSSIDLNKPHLSEKKKEDFLALFNDETFSSAISGSVNDKSKIVARIRAVEKVFR</sequence>
<dbReference type="EMBL" id="QYUJ01000014">
    <property type="protein sequence ID" value="RJF73106.1"/>
    <property type="molecule type" value="Genomic_DNA"/>
</dbReference>
<dbReference type="Proteomes" id="UP000286287">
    <property type="component" value="Unassembled WGS sequence"/>
</dbReference>
<evidence type="ECO:0000313" key="3">
    <source>
        <dbReference type="Proteomes" id="UP000286287"/>
    </source>
</evidence>
<gene>
    <name evidence="2" type="ORF">D3875_17700</name>
</gene>
<accession>A0A418VAP6</accession>
<keyword evidence="3" id="KW-1185">Reference proteome</keyword>
<dbReference type="PANTHER" id="PTHR39639:SF1">
    <property type="entry name" value="DUF262 DOMAIN-CONTAINING PROTEIN"/>
    <property type="match status" value="1"/>
</dbReference>